<evidence type="ECO:0000313" key="6">
    <source>
        <dbReference type="EMBL" id="HGT39429.1"/>
    </source>
</evidence>
<comment type="cofactor">
    <cofactor evidence="1">
        <name>a divalent metal cation</name>
        <dbReference type="ChEBI" id="CHEBI:60240"/>
    </cofactor>
</comment>
<feature type="binding site" evidence="5">
    <location>
        <begin position="88"/>
        <end position="91"/>
    </location>
    <ligand>
        <name>substrate</name>
    </ligand>
</feature>
<feature type="binding site" evidence="5">
    <location>
        <position position="111"/>
    </location>
    <ligand>
        <name>Mg(2+)</name>
        <dbReference type="ChEBI" id="CHEBI:18420"/>
    </ligand>
</feature>
<dbReference type="Pfam" id="PF03737">
    <property type="entry name" value="RraA-like"/>
    <property type="match status" value="1"/>
</dbReference>
<dbReference type="AlphaFoldDB" id="A0A7C4QRQ1"/>
<dbReference type="InterPro" id="IPR005493">
    <property type="entry name" value="RraA/RraA-like"/>
</dbReference>
<reference evidence="6" key="1">
    <citation type="journal article" date="2020" name="mSystems">
        <title>Genome- and Community-Level Interaction Insights into Carbon Utilization and Element Cycling Functions of Hydrothermarchaeota in Hydrothermal Sediment.</title>
        <authorList>
            <person name="Zhou Z."/>
            <person name="Liu Y."/>
            <person name="Xu W."/>
            <person name="Pan J."/>
            <person name="Luo Z.H."/>
            <person name="Li M."/>
        </authorList>
    </citation>
    <scope>NUCLEOTIDE SEQUENCE [LARGE SCALE GENOMIC DNA]</scope>
    <source>
        <strain evidence="6">SpSt-508</strain>
    </source>
</reference>
<feature type="binding site" evidence="5">
    <location>
        <position position="110"/>
    </location>
    <ligand>
        <name>substrate</name>
    </ligand>
</feature>
<dbReference type="GO" id="GO:0046872">
    <property type="term" value="F:metal ion binding"/>
    <property type="evidence" value="ECO:0007669"/>
    <property type="project" value="UniProtKB-KW"/>
</dbReference>
<comment type="caution">
    <text evidence="6">The sequence shown here is derived from an EMBL/GenBank/DDBJ whole genome shotgun (WGS) entry which is preliminary data.</text>
</comment>
<dbReference type="Gene3D" id="3.50.30.40">
    <property type="entry name" value="Ribonuclease E inhibitor RraA/RraA-like"/>
    <property type="match status" value="1"/>
</dbReference>
<dbReference type="InterPro" id="IPR036704">
    <property type="entry name" value="RraA/RraA-like_sf"/>
</dbReference>
<evidence type="ECO:0000256" key="3">
    <source>
        <dbReference type="ARBA" id="ARBA00029596"/>
    </source>
</evidence>
<gene>
    <name evidence="6" type="ORF">ENS64_09245</name>
</gene>
<evidence type="ECO:0000256" key="4">
    <source>
        <dbReference type="ARBA" id="ARBA00030169"/>
    </source>
</evidence>
<keyword evidence="5" id="KW-0460">Magnesium</keyword>
<keyword evidence="5" id="KW-0479">Metal-binding</keyword>
<protein>
    <recommendedName>
        <fullName evidence="2">Putative 4-hydroxy-4-methyl-2-oxoglutarate aldolase</fullName>
    </recommendedName>
    <alternativeName>
        <fullName evidence="3">Regulator of ribonuclease activity homolog</fullName>
    </alternativeName>
    <alternativeName>
        <fullName evidence="4">RraA-like protein</fullName>
    </alternativeName>
</protein>
<dbReference type="EMBL" id="DSVQ01000012">
    <property type="protein sequence ID" value="HGT39429.1"/>
    <property type="molecule type" value="Genomic_DNA"/>
</dbReference>
<sequence>MLREALYTAVVCDALDSLGYRRQSPRAALPPQTVNRLLVGRCKTTLWVDMAHEDPHPYALELQAVDGCQPDDVLIAAAGGSQRSGIWGELLTTAARNAGCAGAVVDGAIRDVAKIRQLDFPVYARGRSPYDSLHRQRVVDVDVAVEIEGVVFRPGELVFADEDGIVVVPREVEHEALRRAWAKVHAENEVRNAIQKGMKAAAAFQQYGVL</sequence>
<comment type="cofactor">
    <cofactor evidence="5">
        <name>Mg(2+)</name>
        <dbReference type="ChEBI" id="CHEBI:18420"/>
    </cofactor>
</comment>
<dbReference type="PANTHER" id="PTHR33254">
    <property type="entry name" value="4-HYDROXY-4-METHYL-2-OXOGLUTARATE ALDOLASE 3-RELATED"/>
    <property type="match status" value="1"/>
</dbReference>
<accession>A0A7C4QRQ1</accession>
<organism evidence="6">
    <name type="scientific">Schlesneria paludicola</name>
    <dbReference type="NCBI Taxonomy" id="360056"/>
    <lineage>
        <taxon>Bacteria</taxon>
        <taxon>Pseudomonadati</taxon>
        <taxon>Planctomycetota</taxon>
        <taxon>Planctomycetia</taxon>
        <taxon>Planctomycetales</taxon>
        <taxon>Planctomycetaceae</taxon>
        <taxon>Schlesneria</taxon>
    </lineage>
</organism>
<evidence type="ECO:0000256" key="2">
    <source>
        <dbReference type="ARBA" id="ARBA00016549"/>
    </source>
</evidence>
<dbReference type="SUPFAM" id="SSF89562">
    <property type="entry name" value="RraA-like"/>
    <property type="match status" value="1"/>
</dbReference>
<name>A0A7C4QRQ1_9PLAN</name>
<proteinExistence type="predicted"/>
<evidence type="ECO:0000256" key="5">
    <source>
        <dbReference type="PIRSR" id="PIRSR605493-1"/>
    </source>
</evidence>
<dbReference type="PANTHER" id="PTHR33254:SF4">
    <property type="entry name" value="4-HYDROXY-4-METHYL-2-OXOGLUTARATE ALDOLASE 3-RELATED"/>
    <property type="match status" value="1"/>
</dbReference>
<dbReference type="CDD" id="cd16841">
    <property type="entry name" value="RraA_family"/>
    <property type="match status" value="1"/>
</dbReference>
<evidence type="ECO:0000256" key="1">
    <source>
        <dbReference type="ARBA" id="ARBA00001968"/>
    </source>
</evidence>